<dbReference type="InterPro" id="IPR001406">
    <property type="entry name" value="PsdUridine_synth_TruA"/>
</dbReference>
<dbReference type="Proteomes" id="UP000503312">
    <property type="component" value="Chromosome"/>
</dbReference>
<evidence type="ECO:0000256" key="6">
    <source>
        <dbReference type="PIRSR" id="PIRSR001430-2"/>
    </source>
</evidence>
<reference evidence="9 10" key="1">
    <citation type="submission" date="2018-04" db="EMBL/GenBank/DDBJ databases">
        <title>Polynucleobacter sp. UH21B genome.</title>
        <authorList>
            <person name="Hahn M.W."/>
        </authorList>
    </citation>
    <scope>NUCLEOTIDE SEQUENCE [LARGE SCALE GENOMIC DNA]</scope>
    <source>
        <strain evidence="9 10">MWH-UH21B</strain>
    </source>
</reference>
<evidence type="ECO:0000256" key="3">
    <source>
        <dbReference type="ARBA" id="ARBA00023235"/>
    </source>
</evidence>
<dbReference type="InterPro" id="IPR020095">
    <property type="entry name" value="PsdUridine_synth_TruA_C"/>
</dbReference>
<feature type="active site" description="Nucleophile" evidence="4 5">
    <location>
        <position position="57"/>
    </location>
</feature>
<protein>
    <recommendedName>
        <fullName evidence="4">tRNA pseudouridine synthase A</fullName>
        <ecNumber evidence="4">5.4.99.12</ecNumber>
    </recommendedName>
    <alternativeName>
        <fullName evidence="4">tRNA pseudouridine(38-40) synthase</fullName>
    </alternativeName>
    <alternativeName>
        <fullName evidence="4">tRNA pseudouridylate synthase I</fullName>
    </alternativeName>
    <alternativeName>
        <fullName evidence="4">tRNA-uridine isomerase I</fullName>
    </alternativeName>
</protein>
<dbReference type="NCBIfam" id="TIGR00071">
    <property type="entry name" value="hisT_truA"/>
    <property type="match status" value="1"/>
</dbReference>
<comment type="function">
    <text evidence="4">Formation of pseudouridine at positions 38, 39 and 40 in the anticodon stem and loop of transfer RNAs.</text>
</comment>
<accession>A0A6M9Q0Q3</accession>
<gene>
    <name evidence="4" type="primary">truA</name>
    <name evidence="9" type="ORF">DCO17_06110</name>
</gene>
<comment type="similarity">
    <text evidence="1 4 7">Belongs to the tRNA pseudouridine synthase TruA family.</text>
</comment>
<dbReference type="EMBL" id="CP028942">
    <property type="protein sequence ID" value="QKM64837.1"/>
    <property type="molecule type" value="Genomic_DNA"/>
</dbReference>
<feature type="domain" description="Pseudouridine synthase I TruA alpha/beta" evidence="8">
    <location>
        <begin position="152"/>
        <end position="254"/>
    </location>
</feature>
<sequence>MRIALGLQYDGASYAGWQIQANQLTLQGELERAITAFIGEVPGKKAPIQTITAGRTDAGVHALGQVVHFDTDVKREMYSWVRGVNSYLPKSIVVNWATEVSEEFSARFSASERTYIYALHAGPCRSPMMNERVGYVMLPPGAWFDVDAMREAATCLIGKHDFSSFRSSECQSKTPVKTMYSIDIVSKEPWLYFRIRGNAFLHHMVRNLVGSFLMIGRGKRKPEWMTEVLAAKDRQMAAPTFMPDGLYLAKITYPPEFAIPGPWLKNSWLPPSVIGA</sequence>
<dbReference type="Gene3D" id="3.30.70.580">
    <property type="entry name" value="Pseudouridine synthase I, catalytic domain, N-terminal subdomain"/>
    <property type="match status" value="1"/>
</dbReference>
<evidence type="ECO:0000256" key="4">
    <source>
        <dbReference type="HAMAP-Rule" id="MF_00171"/>
    </source>
</evidence>
<comment type="subunit">
    <text evidence="4">Homodimer.</text>
</comment>
<dbReference type="FunFam" id="3.30.70.580:FF:000001">
    <property type="entry name" value="tRNA pseudouridine synthase A"/>
    <property type="match status" value="1"/>
</dbReference>
<keyword evidence="10" id="KW-1185">Reference proteome</keyword>
<comment type="caution">
    <text evidence="4">Lacks conserved residue(s) required for the propagation of feature annotation.</text>
</comment>
<dbReference type="GO" id="GO:0160147">
    <property type="term" value="F:tRNA pseudouridine(38-40) synthase activity"/>
    <property type="evidence" value="ECO:0007669"/>
    <property type="project" value="UniProtKB-EC"/>
</dbReference>
<dbReference type="InterPro" id="IPR020097">
    <property type="entry name" value="PsdUridine_synth_TruA_a/b_dom"/>
</dbReference>
<dbReference type="KEGG" id="ptrp:DCO17_06110"/>
<dbReference type="EC" id="5.4.99.12" evidence="4"/>
<dbReference type="GO" id="GO:0031119">
    <property type="term" value="P:tRNA pseudouridine synthesis"/>
    <property type="evidence" value="ECO:0007669"/>
    <property type="project" value="UniProtKB-UniRule"/>
</dbReference>
<dbReference type="RefSeq" id="WP_173955877.1">
    <property type="nucleotide sequence ID" value="NZ_CP028942.1"/>
</dbReference>
<evidence type="ECO:0000256" key="2">
    <source>
        <dbReference type="ARBA" id="ARBA00022694"/>
    </source>
</evidence>
<evidence type="ECO:0000313" key="10">
    <source>
        <dbReference type="Proteomes" id="UP000503312"/>
    </source>
</evidence>
<evidence type="ECO:0000313" key="9">
    <source>
        <dbReference type="EMBL" id="QKM64837.1"/>
    </source>
</evidence>
<feature type="binding site" evidence="4 6">
    <location>
        <position position="115"/>
    </location>
    <ligand>
        <name>substrate</name>
    </ligand>
</feature>
<dbReference type="PANTHER" id="PTHR11142:SF0">
    <property type="entry name" value="TRNA PSEUDOURIDINE SYNTHASE-LIKE 1"/>
    <property type="match status" value="1"/>
</dbReference>
<dbReference type="CDD" id="cd02570">
    <property type="entry name" value="PseudoU_synth_EcTruA"/>
    <property type="match status" value="1"/>
</dbReference>
<dbReference type="GO" id="GO:0003723">
    <property type="term" value="F:RNA binding"/>
    <property type="evidence" value="ECO:0007669"/>
    <property type="project" value="InterPro"/>
</dbReference>
<feature type="domain" description="Pseudouridine synthase I TruA alpha/beta" evidence="8">
    <location>
        <begin position="8"/>
        <end position="108"/>
    </location>
</feature>
<dbReference type="PIRSF" id="PIRSF001430">
    <property type="entry name" value="tRNA_psdUrid_synth"/>
    <property type="match status" value="1"/>
</dbReference>
<evidence type="ECO:0000256" key="1">
    <source>
        <dbReference type="ARBA" id="ARBA00009375"/>
    </source>
</evidence>
<dbReference type="SUPFAM" id="SSF55120">
    <property type="entry name" value="Pseudouridine synthase"/>
    <property type="match status" value="1"/>
</dbReference>
<evidence type="ECO:0000256" key="7">
    <source>
        <dbReference type="RuleBase" id="RU003792"/>
    </source>
</evidence>
<dbReference type="HAMAP" id="MF_00171">
    <property type="entry name" value="TruA"/>
    <property type="match status" value="1"/>
</dbReference>
<dbReference type="Gene3D" id="3.30.70.660">
    <property type="entry name" value="Pseudouridine synthase I, catalytic domain, C-terminal subdomain"/>
    <property type="match status" value="1"/>
</dbReference>
<dbReference type="PANTHER" id="PTHR11142">
    <property type="entry name" value="PSEUDOURIDYLATE SYNTHASE"/>
    <property type="match status" value="1"/>
</dbReference>
<comment type="catalytic activity">
    <reaction evidence="4 7">
        <text>uridine(38/39/40) in tRNA = pseudouridine(38/39/40) in tRNA</text>
        <dbReference type="Rhea" id="RHEA:22376"/>
        <dbReference type="Rhea" id="RHEA-COMP:10085"/>
        <dbReference type="Rhea" id="RHEA-COMP:10087"/>
        <dbReference type="ChEBI" id="CHEBI:65314"/>
        <dbReference type="ChEBI" id="CHEBI:65315"/>
        <dbReference type="EC" id="5.4.99.12"/>
    </reaction>
</comment>
<proteinExistence type="inferred from homology"/>
<keyword evidence="3 4" id="KW-0413">Isomerase</keyword>
<evidence type="ECO:0000259" key="8">
    <source>
        <dbReference type="Pfam" id="PF01416"/>
    </source>
</evidence>
<name>A0A6M9Q0Q3_9BURK</name>
<dbReference type="InterPro" id="IPR020094">
    <property type="entry name" value="TruA/RsuA/RluB/E/F_N"/>
</dbReference>
<evidence type="ECO:0000256" key="5">
    <source>
        <dbReference type="PIRSR" id="PIRSR001430-1"/>
    </source>
</evidence>
<dbReference type="InterPro" id="IPR020103">
    <property type="entry name" value="PsdUridine_synth_cat_dom_sf"/>
</dbReference>
<organism evidence="9 10">
    <name type="scientific">Polynucleobacter tropicus</name>
    <dbReference type="NCBI Taxonomy" id="1743174"/>
    <lineage>
        <taxon>Bacteria</taxon>
        <taxon>Pseudomonadati</taxon>
        <taxon>Pseudomonadota</taxon>
        <taxon>Betaproteobacteria</taxon>
        <taxon>Burkholderiales</taxon>
        <taxon>Burkholderiaceae</taxon>
        <taxon>Polynucleobacter</taxon>
    </lineage>
</organism>
<keyword evidence="2 4" id="KW-0819">tRNA processing</keyword>
<dbReference type="AlphaFoldDB" id="A0A6M9Q0Q3"/>
<dbReference type="Pfam" id="PF01416">
    <property type="entry name" value="PseudoU_synth_1"/>
    <property type="match status" value="2"/>
</dbReference>